<accession>A0AAN5HYY5</accession>
<proteinExistence type="predicted"/>
<name>A0AAN5HYY5_9BILA</name>
<feature type="non-terminal residue" evidence="2">
    <location>
        <position position="93"/>
    </location>
</feature>
<reference evidence="3" key="1">
    <citation type="submission" date="2022-10" db="EMBL/GenBank/DDBJ databases">
        <title>Genome assembly of Pristionchus species.</title>
        <authorList>
            <person name="Yoshida K."/>
            <person name="Sommer R.J."/>
        </authorList>
    </citation>
    <scope>NUCLEOTIDE SEQUENCE [LARGE SCALE GENOMIC DNA]</scope>
    <source>
        <strain evidence="3">RS5460</strain>
    </source>
</reference>
<keyword evidence="1" id="KW-0472">Membrane</keyword>
<sequence>SELIFFFFTLGVNFPVLVFFMGHSMLRLKQTSQAAKSSQTQRLTNAMLEVFVRQLNCITVSHVIPLMGLFFFIAFDSRAMSDGVLAGAKLGLL</sequence>
<feature type="transmembrane region" description="Helical" evidence="1">
    <location>
        <begin position="55"/>
        <end position="75"/>
    </location>
</feature>
<gene>
    <name evidence="2" type="ORF">PMAYCL1PPCAC_16183</name>
</gene>
<dbReference type="EMBL" id="BTRK01000004">
    <property type="protein sequence ID" value="GMR45988.1"/>
    <property type="molecule type" value="Genomic_DNA"/>
</dbReference>
<feature type="non-terminal residue" evidence="2">
    <location>
        <position position="1"/>
    </location>
</feature>
<evidence type="ECO:0008006" key="4">
    <source>
        <dbReference type="Google" id="ProtNLM"/>
    </source>
</evidence>
<evidence type="ECO:0000256" key="1">
    <source>
        <dbReference type="SAM" id="Phobius"/>
    </source>
</evidence>
<evidence type="ECO:0000313" key="3">
    <source>
        <dbReference type="Proteomes" id="UP001328107"/>
    </source>
</evidence>
<keyword evidence="3" id="KW-1185">Reference proteome</keyword>
<dbReference type="Proteomes" id="UP001328107">
    <property type="component" value="Unassembled WGS sequence"/>
</dbReference>
<organism evidence="2 3">
    <name type="scientific">Pristionchus mayeri</name>
    <dbReference type="NCBI Taxonomy" id="1317129"/>
    <lineage>
        <taxon>Eukaryota</taxon>
        <taxon>Metazoa</taxon>
        <taxon>Ecdysozoa</taxon>
        <taxon>Nematoda</taxon>
        <taxon>Chromadorea</taxon>
        <taxon>Rhabditida</taxon>
        <taxon>Rhabditina</taxon>
        <taxon>Diplogasteromorpha</taxon>
        <taxon>Diplogasteroidea</taxon>
        <taxon>Neodiplogasteridae</taxon>
        <taxon>Pristionchus</taxon>
    </lineage>
</organism>
<comment type="caution">
    <text evidence="2">The sequence shown here is derived from an EMBL/GenBank/DDBJ whole genome shotgun (WGS) entry which is preliminary data.</text>
</comment>
<keyword evidence="1" id="KW-1133">Transmembrane helix</keyword>
<dbReference type="AlphaFoldDB" id="A0AAN5HYY5"/>
<feature type="transmembrane region" description="Helical" evidence="1">
    <location>
        <begin position="6"/>
        <end position="26"/>
    </location>
</feature>
<protein>
    <recommendedName>
        <fullName evidence="4">G protein-coupled receptor</fullName>
    </recommendedName>
</protein>
<keyword evidence="1" id="KW-0812">Transmembrane</keyword>
<evidence type="ECO:0000313" key="2">
    <source>
        <dbReference type="EMBL" id="GMR45988.1"/>
    </source>
</evidence>